<reference evidence="1 2" key="2">
    <citation type="journal article" date="2022" name="Mol. Ecol. Resour.">
        <title>The genomes of chicory, endive, great burdock and yacon provide insights into Asteraceae paleo-polyploidization history and plant inulin production.</title>
        <authorList>
            <person name="Fan W."/>
            <person name="Wang S."/>
            <person name="Wang H."/>
            <person name="Wang A."/>
            <person name="Jiang F."/>
            <person name="Liu H."/>
            <person name="Zhao H."/>
            <person name="Xu D."/>
            <person name="Zhang Y."/>
        </authorList>
    </citation>
    <scope>NUCLEOTIDE SEQUENCE [LARGE SCALE GENOMIC DNA]</scope>
    <source>
        <strain evidence="2">cv. Niubang</strain>
    </source>
</reference>
<reference evidence="2" key="1">
    <citation type="journal article" date="2022" name="Mol. Ecol. Resour.">
        <title>The genomes of chicory, endive, great burdock and yacon provide insights into Asteraceae palaeo-polyploidization history and plant inulin production.</title>
        <authorList>
            <person name="Fan W."/>
            <person name="Wang S."/>
            <person name="Wang H."/>
            <person name="Wang A."/>
            <person name="Jiang F."/>
            <person name="Liu H."/>
            <person name="Zhao H."/>
            <person name="Xu D."/>
            <person name="Zhang Y."/>
        </authorList>
    </citation>
    <scope>NUCLEOTIDE SEQUENCE [LARGE SCALE GENOMIC DNA]</scope>
    <source>
        <strain evidence="2">cv. Niubang</strain>
    </source>
</reference>
<organism evidence="1 2">
    <name type="scientific">Arctium lappa</name>
    <name type="common">Greater burdock</name>
    <name type="synonym">Lappa major</name>
    <dbReference type="NCBI Taxonomy" id="4217"/>
    <lineage>
        <taxon>Eukaryota</taxon>
        <taxon>Viridiplantae</taxon>
        <taxon>Streptophyta</taxon>
        <taxon>Embryophyta</taxon>
        <taxon>Tracheophyta</taxon>
        <taxon>Spermatophyta</taxon>
        <taxon>Magnoliopsida</taxon>
        <taxon>eudicotyledons</taxon>
        <taxon>Gunneridae</taxon>
        <taxon>Pentapetalae</taxon>
        <taxon>asterids</taxon>
        <taxon>campanulids</taxon>
        <taxon>Asterales</taxon>
        <taxon>Asteraceae</taxon>
        <taxon>Carduoideae</taxon>
        <taxon>Cardueae</taxon>
        <taxon>Arctiinae</taxon>
        <taxon>Arctium</taxon>
    </lineage>
</organism>
<protein>
    <submittedName>
        <fullName evidence="1">Uncharacterized protein</fullName>
    </submittedName>
</protein>
<proteinExistence type="predicted"/>
<keyword evidence="2" id="KW-1185">Reference proteome</keyword>
<sequence length="351" mass="40404">MFQSKRSFCGVTSICELKSSVLEDGRMLNVIDTPGLFGSSVGPETIREIVSCIKLAMDGIHAVLVVFSICNRVFEEEKTAISRLQMLFGEQICDYMIVVFTGGDDIEEDDETFEDSLCDCPEALKEILCMCGNRFVVFDNRTKDETKKANQVQRLLSLVNMVLEKNGGEPYTNEIFTDLKKWSRELEVQKEEFQVLKDTEGHSEQQMLELMENMHIEHLKRTNEMIGLMLMEMKLEFQQRLLEEQAARLKVEENAEATRNKAKEDIAWLGEELQEAKTREKEVQKQYSNRIEQMKLKFDQNLLLEQAAQLREELHEGVQFRDSTVDTHGQFITRQPVNPPPLNTLGSSVFV</sequence>
<comment type="caution">
    <text evidence="1">The sequence shown here is derived from an EMBL/GenBank/DDBJ whole genome shotgun (WGS) entry which is preliminary data.</text>
</comment>
<name>A0ACB8YGI2_ARCLA</name>
<gene>
    <name evidence="1" type="ORF">L6452_33800</name>
</gene>
<dbReference type="EMBL" id="CM042058">
    <property type="protein sequence ID" value="KAI3684576.1"/>
    <property type="molecule type" value="Genomic_DNA"/>
</dbReference>
<dbReference type="Proteomes" id="UP001055879">
    <property type="component" value="Linkage Group LG12"/>
</dbReference>
<accession>A0ACB8YGI2</accession>
<evidence type="ECO:0000313" key="2">
    <source>
        <dbReference type="Proteomes" id="UP001055879"/>
    </source>
</evidence>
<evidence type="ECO:0000313" key="1">
    <source>
        <dbReference type="EMBL" id="KAI3684576.1"/>
    </source>
</evidence>